<evidence type="ECO:0000256" key="4">
    <source>
        <dbReference type="ARBA" id="ARBA00022448"/>
    </source>
</evidence>
<dbReference type="GO" id="GO:0015078">
    <property type="term" value="F:proton transmembrane transporter activity"/>
    <property type="evidence" value="ECO:0007669"/>
    <property type="project" value="InterPro"/>
</dbReference>
<keyword evidence="5 12" id="KW-0138">CF(0)</keyword>
<keyword evidence="6 12" id="KW-0812">Transmembrane</keyword>
<keyword evidence="10 12" id="KW-0496">Mitochondrion</keyword>
<evidence type="ECO:0000256" key="7">
    <source>
        <dbReference type="ARBA" id="ARBA00022781"/>
    </source>
</evidence>
<evidence type="ECO:0000256" key="8">
    <source>
        <dbReference type="ARBA" id="ARBA00022989"/>
    </source>
</evidence>
<evidence type="ECO:0000256" key="1">
    <source>
        <dbReference type="ARBA" id="ARBA00004304"/>
    </source>
</evidence>
<dbReference type="InterPro" id="IPR001421">
    <property type="entry name" value="ATP8_metazoa"/>
</dbReference>
<proteinExistence type="inferred from homology"/>
<evidence type="ECO:0000256" key="2">
    <source>
        <dbReference type="ARBA" id="ARBA00008892"/>
    </source>
</evidence>
<dbReference type="GO" id="GO:0031966">
    <property type="term" value="C:mitochondrial membrane"/>
    <property type="evidence" value="ECO:0007669"/>
    <property type="project" value="UniProtKB-SubCell"/>
</dbReference>
<evidence type="ECO:0000256" key="11">
    <source>
        <dbReference type="ARBA" id="ARBA00023136"/>
    </source>
</evidence>
<evidence type="ECO:0000256" key="10">
    <source>
        <dbReference type="ARBA" id="ARBA00023128"/>
    </source>
</evidence>
<evidence type="ECO:0000256" key="12">
    <source>
        <dbReference type="RuleBase" id="RU003661"/>
    </source>
</evidence>
<evidence type="ECO:0000256" key="3">
    <source>
        <dbReference type="ARBA" id="ARBA00011291"/>
    </source>
</evidence>
<geneLocation type="mitochondrion" evidence="14"/>
<keyword evidence="8 13" id="KW-1133">Transmembrane helix</keyword>
<dbReference type="EMBL" id="MG193416">
    <property type="protein sequence ID" value="AXS65553.1"/>
    <property type="molecule type" value="Genomic_DNA"/>
</dbReference>
<keyword evidence="4 12" id="KW-0813">Transport</keyword>
<evidence type="ECO:0000313" key="14">
    <source>
        <dbReference type="EMBL" id="AXS65553.1"/>
    </source>
</evidence>
<dbReference type="GO" id="GO:0045259">
    <property type="term" value="C:proton-transporting ATP synthase complex"/>
    <property type="evidence" value="ECO:0007669"/>
    <property type="project" value="UniProtKB-KW"/>
</dbReference>
<sequence>MPQMSPLSWLNLFMFFFMVFFMFNIMIFFSFNYKPIKSSNQNIVTKKLNWKW</sequence>
<reference evidence="14" key="1">
    <citation type="journal article" date="2018" name="J. ISSAAS">
        <title>The contribution of mitochondrial metagenomics to large-scale data mining and phylogenetic analysis of Coleoptera.</title>
        <authorList>
            <person name="Miller K."/>
            <person name="Linard B."/>
            <person name="Motyka M."/>
            <person name="Bocek M."/>
            <person name="Vogler A.P."/>
        </authorList>
    </citation>
    <scope>NUCLEOTIDE SEQUENCE</scope>
</reference>
<feature type="transmembrane region" description="Helical" evidence="13">
    <location>
        <begin position="12"/>
        <end position="31"/>
    </location>
</feature>
<evidence type="ECO:0000256" key="6">
    <source>
        <dbReference type="ARBA" id="ARBA00022692"/>
    </source>
</evidence>
<name>A0A346RHK6_9CUCU</name>
<keyword evidence="11 13" id="KW-0472">Membrane</keyword>
<evidence type="ECO:0000256" key="9">
    <source>
        <dbReference type="ARBA" id="ARBA00023065"/>
    </source>
</evidence>
<gene>
    <name evidence="14" type="primary">atp8</name>
</gene>
<organism evidence="14">
    <name type="scientific">Curculionoidea sp. 23 KM-2017</name>
    <dbReference type="NCBI Taxonomy" id="2219407"/>
    <lineage>
        <taxon>Eukaryota</taxon>
        <taxon>Metazoa</taxon>
        <taxon>Ecdysozoa</taxon>
        <taxon>Arthropoda</taxon>
        <taxon>Hexapoda</taxon>
        <taxon>Insecta</taxon>
        <taxon>Pterygota</taxon>
        <taxon>Neoptera</taxon>
        <taxon>Endopterygota</taxon>
        <taxon>Coleoptera</taxon>
        <taxon>Polyphaga</taxon>
        <taxon>Cucujiformia</taxon>
    </lineage>
</organism>
<comment type="similarity">
    <text evidence="2 12">Belongs to the ATPase protein 8 family.</text>
</comment>
<dbReference type="Pfam" id="PF00895">
    <property type="entry name" value="ATP-synt_8"/>
    <property type="match status" value="1"/>
</dbReference>
<comment type="subunit">
    <text evidence="3">F-type ATPases have 2 components, CF(1) - the catalytic core - and CF(0) - the membrane proton channel.</text>
</comment>
<accession>A0A346RHK6</accession>
<evidence type="ECO:0000256" key="13">
    <source>
        <dbReference type="SAM" id="Phobius"/>
    </source>
</evidence>
<keyword evidence="7 12" id="KW-0375">Hydrogen ion transport</keyword>
<evidence type="ECO:0000256" key="5">
    <source>
        <dbReference type="ARBA" id="ARBA00022547"/>
    </source>
</evidence>
<dbReference type="AlphaFoldDB" id="A0A346RHK6"/>
<dbReference type="GO" id="GO:0015986">
    <property type="term" value="P:proton motive force-driven ATP synthesis"/>
    <property type="evidence" value="ECO:0007669"/>
    <property type="project" value="InterPro"/>
</dbReference>
<keyword evidence="9 12" id="KW-0406">Ion transport</keyword>
<comment type="subcellular location">
    <subcellularLocation>
        <location evidence="1 12">Mitochondrion membrane</location>
        <topology evidence="1 12">Single-pass membrane protein</topology>
    </subcellularLocation>
</comment>
<protein>
    <recommendedName>
        <fullName evidence="12">ATP synthase complex subunit 8</fullName>
    </recommendedName>
</protein>